<dbReference type="InterPro" id="IPR023389">
    <property type="entry name" value="DOPA-like_sf"/>
</dbReference>
<accession>A0A7R9LGM4</accession>
<dbReference type="OrthoDB" id="6503357at2759"/>
<dbReference type="PANTHER" id="PTHR36423">
    <property type="entry name" value="AFR070WP"/>
    <property type="match status" value="1"/>
</dbReference>
<name>A0A7R9LGM4_9ACAR</name>
<proteinExistence type="predicted"/>
<evidence type="ECO:0000313" key="2">
    <source>
        <dbReference type="EMBL" id="CAD7640014.1"/>
    </source>
</evidence>
<dbReference type="SUPFAM" id="SSF143410">
    <property type="entry name" value="DOPA-like"/>
    <property type="match status" value="1"/>
</dbReference>
<dbReference type="InterPro" id="IPR014980">
    <property type="entry name" value="DOPA_dioxygen"/>
</dbReference>
<feature type="chain" id="PRO_5036403494" description="DOPA 4,5-dioxygenase" evidence="1">
    <location>
        <begin position="21"/>
        <end position="164"/>
    </location>
</feature>
<dbReference type="EMBL" id="CAJPIZ010022866">
    <property type="protein sequence ID" value="CAG2118060.1"/>
    <property type="molecule type" value="Genomic_DNA"/>
</dbReference>
<organism evidence="2">
    <name type="scientific">Medioppia subpectinata</name>
    <dbReference type="NCBI Taxonomy" id="1979941"/>
    <lineage>
        <taxon>Eukaryota</taxon>
        <taxon>Metazoa</taxon>
        <taxon>Ecdysozoa</taxon>
        <taxon>Arthropoda</taxon>
        <taxon>Chelicerata</taxon>
        <taxon>Arachnida</taxon>
        <taxon>Acari</taxon>
        <taxon>Acariformes</taxon>
        <taxon>Sarcoptiformes</taxon>
        <taxon>Oribatida</taxon>
        <taxon>Brachypylina</taxon>
        <taxon>Oppioidea</taxon>
        <taxon>Oppiidae</taxon>
        <taxon>Medioppia</taxon>
    </lineage>
</organism>
<dbReference type="EMBL" id="OC877441">
    <property type="protein sequence ID" value="CAD7640014.1"/>
    <property type="molecule type" value="Genomic_DNA"/>
</dbReference>
<evidence type="ECO:0000313" key="3">
    <source>
        <dbReference type="Proteomes" id="UP000759131"/>
    </source>
</evidence>
<keyword evidence="1" id="KW-0732">Signal</keyword>
<dbReference type="Pfam" id="PF08883">
    <property type="entry name" value="DOPA_dioxygen"/>
    <property type="match status" value="1"/>
</dbReference>
<protein>
    <recommendedName>
        <fullName evidence="4">DOPA 4,5-dioxygenase</fullName>
    </recommendedName>
</protein>
<dbReference type="PANTHER" id="PTHR36423:SF2">
    <property type="entry name" value="AFR070WP"/>
    <property type="match status" value="1"/>
</dbReference>
<evidence type="ECO:0008006" key="4">
    <source>
        <dbReference type="Google" id="ProtNLM"/>
    </source>
</evidence>
<keyword evidence="3" id="KW-1185">Reference proteome</keyword>
<dbReference type="Proteomes" id="UP000759131">
    <property type="component" value="Unassembled WGS sequence"/>
</dbReference>
<dbReference type="Gene3D" id="3.30.70.1240">
    <property type="entry name" value="DOPA-like domains"/>
    <property type="match status" value="1"/>
</dbReference>
<sequence length="164" mass="18840">MKSIILLVITLAAVVLTTNAWDESEITGYHFHTYFFQNNKNSYQRALLFRRQVHEEIERGVLKGCRVNHFNVVPTGPHPIGSFETCCNSSSLSHGMSWFMLNRGNQSVLFHPLTRYEIIDHTDRVMFLGSPLFIDLTPLEADRHEADTCDPIPYVEPTPQPHEQ</sequence>
<dbReference type="AlphaFoldDB" id="A0A7R9LGM4"/>
<feature type="signal peptide" evidence="1">
    <location>
        <begin position="1"/>
        <end position="20"/>
    </location>
</feature>
<reference evidence="2" key="1">
    <citation type="submission" date="2020-11" db="EMBL/GenBank/DDBJ databases">
        <authorList>
            <person name="Tran Van P."/>
        </authorList>
    </citation>
    <scope>NUCLEOTIDE SEQUENCE</scope>
</reference>
<gene>
    <name evidence="2" type="ORF">OSB1V03_LOCUS18012</name>
</gene>
<evidence type="ECO:0000256" key="1">
    <source>
        <dbReference type="SAM" id="SignalP"/>
    </source>
</evidence>